<evidence type="ECO:0000256" key="2">
    <source>
        <dbReference type="ARBA" id="ARBA00022730"/>
    </source>
</evidence>
<evidence type="ECO:0000256" key="4">
    <source>
        <dbReference type="ARBA" id="ARBA00022980"/>
    </source>
</evidence>
<proteinExistence type="inferred from homology"/>
<evidence type="ECO:0000256" key="1">
    <source>
        <dbReference type="ARBA" id="ARBA00006700"/>
    </source>
</evidence>
<keyword evidence="4 6" id="KW-0689">Ribosomal protein</keyword>
<dbReference type="PROSITE" id="PS00050">
    <property type="entry name" value="RIBOSOMAL_L23"/>
    <property type="match status" value="1"/>
</dbReference>
<dbReference type="InterPro" id="IPR013025">
    <property type="entry name" value="Ribosomal_uL23-like"/>
</dbReference>
<comment type="function">
    <text evidence="6">One of the early assembly proteins it binds 23S rRNA. One of the proteins that surrounds the polypeptide exit tunnel on the outside of the ribosome. Forms the main docking site for trigger factor binding to the ribosome.</text>
</comment>
<dbReference type="Gene3D" id="3.30.70.330">
    <property type="match status" value="1"/>
</dbReference>
<comment type="similarity">
    <text evidence="1 6 7">Belongs to the universal ribosomal protein uL23 family.</text>
</comment>
<evidence type="ECO:0000313" key="8">
    <source>
        <dbReference type="EMBL" id="OGG24283.1"/>
    </source>
</evidence>
<name>A0A1F6AIN2_9BACT</name>
<keyword evidence="3 6" id="KW-0694">RNA-binding</keyword>
<dbReference type="Pfam" id="PF00276">
    <property type="entry name" value="Ribosomal_L23"/>
    <property type="match status" value="1"/>
</dbReference>
<keyword evidence="2 6" id="KW-0699">rRNA-binding</keyword>
<comment type="subunit">
    <text evidence="6">Part of the 50S ribosomal subunit. Contacts protein L29, and trigger factor when it is bound to the ribosome.</text>
</comment>
<dbReference type="GO" id="GO:1990904">
    <property type="term" value="C:ribonucleoprotein complex"/>
    <property type="evidence" value="ECO:0007669"/>
    <property type="project" value="UniProtKB-KW"/>
</dbReference>
<dbReference type="GO" id="GO:0019843">
    <property type="term" value="F:rRNA binding"/>
    <property type="evidence" value="ECO:0007669"/>
    <property type="project" value="UniProtKB-UniRule"/>
</dbReference>
<dbReference type="InterPro" id="IPR012678">
    <property type="entry name" value="Ribosomal_uL23/eL15/eS24_sf"/>
</dbReference>
<dbReference type="SUPFAM" id="SSF54189">
    <property type="entry name" value="Ribosomal proteins S24e, L23 and L15e"/>
    <property type="match status" value="1"/>
</dbReference>
<sequence length="101" mass="11471">MKHVVFKPRISEKSLDLASTGWYTFVVGNNARKEEITKAVNDLYGVTVTDVRTANVVGKERRVGKNRKVLRKSDWKKAFVRLSKGQKIDAFEVTSEGEKKT</sequence>
<dbReference type="GO" id="GO:0005840">
    <property type="term" value="C:ribosome"/>
    <property type="evidence" value="ECO:0007669"/>
    <property type="project" value="UniProtKB-KW"/>
</dbReference>
<gene>
    <name evidence="6" type="primary">rplW</name>
    <name evidence="8" type="ORF">A3A79_03800</name>
</gene>
<comment type="caution">
    <text evidence="8">The sequence shown here is derived from an EMBL/GenBank/DDBJ whole genome shotgun (WGS) entry which is preliminary data.</text>
</comment>
<dbReference type="EMBL" id="MFJV01000001">
    <property type="protein sequence ID" value="OGG24283.1"/>
    <property type="molecule type" value="Genomic_DNA"/>
</dbReference>
<reference evidence="8 9" key="1">
    <citation type="journal article" date="2016" name="Nat. Commun.">
        <title>Thousands of microbial genomes shed light on interconnected biogeochemical processes in an aquifer system.</title>
        <authorList>
            <person name="Anantharaman K."/>
            <person name="Brown C.T."/>
            <person name="Hug L.A."/>
            <person name="Sharon I."/>
            <person name="Castelle C.J."/>
            <person name="Probst A.J."/>
            <person name="Thomas B.C."/>
            <person name="Singh A."/>
            <person name="Wilkins M.J."/>
            <person name="Karaoz U."/>
            <person name="Brodie E.L."/>
            <person name="Williams K.H."/>
            <person name="Hubbard S.S."/>
            <person name="Banfield J.F."/>
        </authorList>
    </citation>
    <scope>NUCLEOTIDE SEQUENCE [LARGE SCALE GENOMIC DNA]</scope>
</reference>
<dbReference type="STRING" id="1798392.A3A79_03800"/>
<evidence type="ECO:0000313" key="9">
    <source>
        <dbReference type="Proteomes" id="UP000178759"/>
    </source>
</evidence>
<dbReference type="HAMAP" id="MF_01369_B">
    <property type="entry name" value="Ribosomal_uL23_B"/>
    <property type="match status" value="1"/>
</dbReference>
<evidence type="ECO:0000256" key="6">
    <source>
        <dbReference type="HAMAP-Rule" id="MF_01369"/>
    </source>
</evidence>
<dbReference type="InterPro" id="IPR001014">
    <property type="entry name" value="Ribosomal_uL23_CS"/>
</dbReference>
<evidence type="ECO:0000256" key="5">
    <source>
        <dbReference type="ARBA" id="ARBA00023274"/>
    </source>
</evidence>
<dbReference type="AlphaFoldDB" id="A0A1F6AIN2"/>
<dbReference type="Proteomes" id="UP000178759">
    <property type="component" value="Unassembled WGS sequence"/>
</dbReference>
<evidence type="ECO:0000256" key="3">
    <source>
        <dbReference type="ARBA" id="ARBA00022884"/>
    </source>
</evidence>
<protein>
    <recommendedName>
        <fullName evidence="6">Large ribosomal subunit protein uL23</fullName>
    </recommendedName>
</protein>
<keyword evidence="5 6" id="KW-0687">Ribonucleoprotein</keyword>
<evidence type="ECO:0000256" key="7">
    <source>
        <dbReference type="RuleBase" id="RU003934"/>
    </source>
</evidence>
<dbReference type="GO" id="GO:0003735">
    <property type="term" value="F:structural constituent of ribosome"/>
    <property type="evidence" value="ECO:0007669"/>
    <property type="project" value="InterPro"/>
</dbReference>
<organism evidence="8 9">
    <name type="scientific">Candidatus Gottesmanbacteria bacterium RIFCSPLOWO2_01_FULL_43_11b</name>
    <dbReference type="NCBI Taxonomy" id="1798392"/>
    <lineage>
        <taxon>Bacteria</taxon>
        <taxon>Candidatus Gottesmaniibacteriota</taxon>
    </lineage>
</organism>
<accession>A0A1F6AIN2</accession>
<dbReference type="GO" id="GO:0006412">
    <property type="term" value="P:translation"/>
    <property type="evidence" value="ECO:0007669"/>
    <property type="project" value="UniProtKB-UniRule"/>
</dbReference>
<dbReference type="InterPro" id="IPR012677">
    <property type="entry name" value="Nucleotide-bd_a/b_plait_sf"/>
</dbReference>
<dbReference type="NCBIfam" id="NF004363">
    <property type="entry name" value="PRK05738.2-4"/>
    <property type="match status" value="1"/>
</dbReference>